<name>A0ABW4KJW2_9BACI</name>
<organism evidence="1 2">
    <name type="scientific">Siminovitchia sediminis</name>
    <dbReference type="NCBI Taxonomy" id="1274353"/>
    <lineage>
        <taxon>Bacteria</taxon>
        <taxon>Bacillati</taxon>
        <taxon>Bacillota</taxon>
        <taxon>Bacilli</taxon>
        <taxon>Bacillales</taxon>
        <taxon>Bacillaceae</taxon>
        <taxon>Siminovitchia</taxon>
    </lineage>
</organism>
<dbReference type="Pfam" id="PF13030">
    <property type="entry name" value="DUF3891"/>
    <property type="match status" value="1"/>
</dbReference>
<gene>
    <name evidence="1" type="ORF">ACFSCZ_13070</name>
</gene>
<dbReference type="EMBL" id="JBHUEO010000037">
    <property type="protein sequence ID" value="MFD1707656.1"/>
    <property type="molecule type" value="Genomic_DNA"/>
</dbReference>
<dbReference type="Proteomes" id="UP001597301">
    <property type="component" value="Unassembled WGS sequence"/>
</dbReference>
<proteinExistence type="predicted"/>
<sequence length="253" mass="30037">MIVREREKDFVMIEQHHHGDVSGKLLHYWKESLWRGDKQESVFYAVHQHDCGWKSADKTPIWNDQQQAPYTFMDFPMPLKTLIYRYGIDEIARENLYAALLCSKHYTHFMEMENSEEAQDFVKKEEIRQRKWFNSLPDSDRNLFHFHFGLLKLFDNLSLFLCLNEPGKNEHPFYRNGIPLSPALHGFQQEKLDLHWMDENTLAVDEFPFEQAFTVSVEQKVVSKSDIAQKGLIESYMAAPIQEIYIQWIPFAE</sequence>
<dbReference type="RefSeq" id="WP_380774412.1">
    <property type="nucleotide sequence ID" value="NZ_JBHUEO010000037.1"/>
</dbReference>
<evidence type="ECO:0000313" key="2">
    <source>
        <dbReference type="Proteomes" id="UP001597301"/>
    </source>
</evidence>
<accession>A0ABW4KJW2</accession>
<protein>
    <submittedName>
        <fullName evidence="1">DUF3891 family protein</fullName>
    </submittedName>
</protein>
<keyword evidence="2" id="KW-1185">Reference proteome</keyword>
<dbReference type="InterPro" id="IPR024992">
    <property type="entry name" value="DUF3891"/>
</dbReference>
<evidence type="ECO:0000313" key="1">
    <source>
        <dbReference type="EMBL" id="MFD1707656.1"/>
    </source>
</evidence>
<reference evidence="2" key="1">
    <citation type="journal article" date="2019" name="Int. J. Syst. Evol. Microbiol.">
        <title>The Global Catalogue of Microorganisms (GCM) 10K type strain sequencing project: providing services to taxonomists for standard genome sequencing and annotation.</title>
        <authorList>
            <consortium name="The Broad Institute Genomics Platform"/>
            <consortium name="The Broad Institute Genome Sequencing Center for Infectious Disease"/>
            <person name="Wu L."/>
            <person name="Ma J."/>
        </authorList>
    </citation>
    <scope>NUCLEOTIDE SEQUENCE [LARGE SCALE GENOMIC DNA]</scope>
    <source>
        <strain evidence="2">CGMCC 1.12295</strain>
    </source>
</reference>
<comment type="caution">
    <text evidence="1">The sequence shown here is derived from an EMBL/GenBank/DDBJ whole genome shotgun (WGS) entry which is preliminary data.</text>
</comment>